<reference evidence="1" key="2">
    <citation type="submission" date="2019-04" db="EMBL/GenBank/DDBJ databases">
        <authorList>
            <person name="Pasella M."/>
        </authorList>
    </citation>
    <scope>NUCLEOTIDE SEQUENCE</scope>
</reference>
<keyword evidence="1" id="KW-0934">Plastid</keyword>
<accession>A0A4D6WYW4</accession>
<gene>
    <name evidence="1" type="primary">orf146</name>
</gene>
<protein>
    <submittedName>
        <fullName evidence="1">Uncharacterized protein</fullName>
    </submittedName>
</protein>
<name>A0A4D6WYW4_9FLOR</name>
<dbReference type="EMBL" id="MK814659">
    <property type="protein sequence ID" value="QCI06755.1"/>
    <property type="molecule type" value="Genomic_DNA"/>
</dbReference>
<sequence length="146" mass="17807">MQDTNYYARLKYLLISLESLSLYETTSNIYYRHKQTILLQNLIDNKYINQNENTLKNHLINTIKSIYYIYNHTNKQQVNSIITQVLQNQELLNQYVSKFCNIYYKNFYYYTLNIFDAKYIAYLSLYTIHKITQHSNILYLVYYLLI</sequence>
<geneLocation type="plastid" evidence="1"/>
<dbReference type="AlphaFoldDB" id="A0A4D6WYW4"/>
<organism evidence="1">
    <name type="scientific">Gayliella sp</name>
    <dbReference type="NCBI Taxonomy" id="2575623"/>
    <lineage>
        <taxon>Eukaryota</taxon>
        <taxon>Rhodophyta</taxon>
        <taxon>Florideophyceae</taxon>
        <taxon>Rhodymeniophycidae</taxon>
        <taxon>Ceramiales</taxon>
        <taxon>Ceramiaceae</taxon>
        <taxon>Gayliella</taxon>
    </lineage>
</organism>
<reference evidence="1" key="1">
    <citation type="journal article" date="2019" name="Mol. Phylogenet. Evol.">
        <title>Morphological evolution and classification of the red algal order Ceramiales inferred using plastid phylogenomics.</title>
        <authorList>
            <person name="Diaz-Tapia P."/>
            <person name="Pasella M.M."/>
            <person name="Verbruggen H."/>
            <person name="Maggs C.A."/>
        </authorList>
    </citation>
    <scope>NUCLEOTIDE SEQUENCE</scope>
</reference>
<evidence type="ECO:0000313" key="1">
    <source>
        <dbReference type="EMBL" id="QCI06755.1"/>
    </source>
</evidence>
<proteinExistence type="predicted"/>